<evidence type="ECO:0000256" key="4">
    <source>
        <dbReference type="PROSITE-ProRule" id="PRU00134"/>
    </source>
</evidence>
<dbReference type="GO" id="GO:0008270">
    <property type="term" value="F:zinc ion binding"/>
    <property type="evidence" value="ECO:0007669"/>
    <property type="project" value="UniProtKB-KW"/>
</dbReference>
<dbReference type="GO" id="GO:0005634">
    <property type="term" value="C:nucleus"/>
    <property type="evidence" value="ECO:0007669"/>
    <property type="project" value="TreeGrafter"/>
</dbReference>
<name>A0A9P3FXP5_9APHY</name>
<dbReference type="PROSITE" id="PS50865">
    <property type="entry name" value="ZF_MYND_2"/>
    <property type="match status" value="1"/>
</dbReference>
<evidence type="ECO:0000259" key="5">
    <source>
        <dbReference type="PROSITE" id="PS50865"/>
    </source>
</evidence>
<evidence type="ECO:0000313" key="6">
    <source>
        <dbReference type="EMBL" id="GJE85083.1"/>
    </source>
</evidence>
<comment type="caution">
    <text evidence="6">The sequence shown here is derived from an EMBL/GenBank/DDBJ whole genome shotgun (WGS) entry which is preliminary data.</text>
</comment>
<sequence length="1194" mass="131075">MSHSVCWPTKIDFYPIGNTSPTNLLQHIPPENDACILLLGCGDPRNILYTLYESGGNPASAERRLDFTCCDIEPGILARNILLFTLIAEGEHTKQPQVLWNIFYHLRLDSTSLSVLHEHAAKLAGSSVNLDTWHASTYADFIDITTTSTLAELHRYWTFYAETKVFLPSRREKFRKQFFSGMKKASQANFYISDAMISRSAGPCTAKAMQSSTEASRTFWTTGTTFTSQQDLDAAAKVNPTFAYSLEGERYAVHPSIHPLAAFHLLPVFSVSVENSPPTLGQIYASARAQFSAWCDTFCKCLRTPTRTLRLRFISVEALAFCEALQLKAACADPFIFPRIRPWRVTTLALDGRSYTAGSHPLTFDVIDTSTLSDTLGVVNVLVATRPLLKPSPSATLYTESLLMSGEDPLKAFPDSLCGDTTTMSLFFDLSPTSCLSGYNTQSNTHELIAFSIGTDQHYQERVTWKIPSFLNRATSHAPVPAFDMAQLATLLLEVYHKMFAHEDVAGSLRNAMALSIKTLQALEHVRYCRRSFTAFMRGLMQRVSVSAGRIELCDLFEVMVAADTTLLLGPSRHEDLLLQLHLAGLWSAESLLPGNTLRLANKYRGPFRDWSDVPPVVCVVFVVPRARLLPLDDAGAPVNPPLAAEFGTDRMTNYFCSFEPAFGTLAIEGAGEHARVVITEDPRGRDGGGDVVISVCVPAWLLVAPEMATMARLVLISTPSVTKLNSKYGARMIVHEVSLADSSLVHVLRERPIVPGGTPAAIPYPPRVEPPSAALVVNISTEGNRVDKMTRRMEIQEPTVKRDLASKDTSVVIRQAGASGIELSIGVASRTPLSFPFVVDATQAKLRVARKSSWIEVVASPCSPIRDDLPVEARFPLTVHAHSQSLWAIHRVTMDQLPILQTDNVSAEQIDWLKLHAVLAISDREGGARANGNSDIMGKLKGTIFTILEWAAGLSTQKIAVFELNNTPVGIDTLIFVQNLRLDLSAHAVVADAYVLTLSPALFAKIRHLLPRLSGCSEIDITPEEQAAWKYLLPSLAERCRTWIHAPSCEYRATGARIPLSTEFAQSPLCSCGQGKVSESFLANPTWAPFAPYVTRIALSPLFAVSYLESVGEKLEDLTTWARTVRREAQQQEQRSAGAAATAQEHAIRCGACGSPIAVERPMACSRCKKVAYCGRGCQSKDWKAHKQSCKAA</sequence>
<feature type="domain" description="MYND-type" evidence="5">
    <location>
        <begin position="1151"/>
        <end position="1191"/>
    </location>
</feature>
<keyword evidence="7" id="KW-1185">Reference proteome</keyword>
<reference evidence="6 7" key="1">
    <citation type="submission" date="2021-08" db="EMBL/GenBank/DDBJ databases">
        <title>Draft Genome Sequence of Phanerochaete sordida strain YK-624.</title>
        <authorList>
            <person name="Mori T."/>
            <person name="Dohra H."/>
            <person name="Suzuki T."/>
            <person name="Kawagishi H."/>
            <person name="Hirai H."/>
        </authorList>
    </citation>
    <scope>NUCLEOTIDE SEQUENCE [LARGE SCALE GENOMIC DNA]</scope>
    <source>
        <strain evidence="6 7">YK-624</strain>
    </source>
</reference>
<dbReference type="AlphaFoldDB" id="A0A9P3FXP5"/>
<keyword evidence="2 4" id="KW-0863">Zinc-finger</keyword>
<evidence type="ECO:0000256" key="3">
    <source>
        <dbReference type="ARBA" id="ARBA00022833"/>
    </source>
</evidence>
<dbReference type="Gene3D" id="6.10.140.2220">
    <property type="match status" value="1"/>
</dbReference>
<protein>
    <submittedName>
        <fullName evidence="6">DUF4470 and zf-MYND domain-containing protein</fullName>
    </submittedName>
</protein>
<proteinExistence type="predicted"/>
<evidence type="ECO:0000256" key="1">
    <source>
        <dbReference type="ARBA" id="ARBA00022723"/>
    </source>
</evidence>
<dbReference type="SUPFAM" id="SSF144232">
    <property type="entry name" value="HIT/MYND zinc finger-like"/>
    <property type="match status" value="1"/>
</dbReference>
<organism evidence="6 7">
    <name type="scientific">Phanerochaete sordida</name>
    <dbReference type="NCBI Taxonomy" id="48140"/>
    <lineage>
        <taxon>Eukaryota</taxon>
        <taxon>Fungi</taxon>
        <taxon>Dikarya</taxon>
        <taxon>Basidiomycota</taxon>
        <taxon>Agaricomycotina</taxon>
        <taxon>Agaricomycetes</taxon>
        <taxon>Polyporales</taxon>
        <taxon>Phanerochaetaceae</taxon>
        <taxon>Phanerochaete</taxon>
    </lineage>
</organism>
<dbReference type="Pfam" id="PF01753">
    <property type="entry name" value="zf-MYND"/>
    <property type="match status" value="1"/>
</dbReference>
<keyword evidence="3" id="KW-0862">Zinc</keyword>
<accession>A0A9P3FXP5</accession>
<dbReference type="InterPro" id="IPR027974">
    <property type="entry name" value="DUF4470"/>
</dbReference>
<dbReference type="InterPro" id="IPR024119">
    <property type="entry name" value="TF_DEAF-1"/>
</dbReference>
<dbReference type="PANTHER" id="PTHR10237:SF15">
    <property type="entry name" value="LD37257P"/>
    <property type="match status" value="1"/>
</dbReference>
<dbReference type="EMBL" id="BPQB01000002">
    <property type="protein sequence ID" value="GJE85083.1"/>
    <property type="molecule type" value="Genomic_DNA"/>
</dbReference>
<evidence type="ECO:0000256" key="2">
    <source>
        <dbReference type="ARBA" id="ARBA00022771"/>
    </source>
</evidence>
<dbReference type="Pfam" id="PF14737">
    <property type="entry name" value="DUF4470"/>
    <property type="match status" value="1"/>
</dbReference>
<dbReference type="OrthoDB" id="432970at2759"/>
<dbReference type="InterPro" id="IPR002893">
    <property type="entry name" value="Znf_MYND"/>
</dbReference>
<evidence type="ECO:0000313" key="7">
    <source>
        <dbReference type="Proteomes" id="UP000703269"/>
    </source>
</evidence>
<keyword evidence="1" id="KW-0479">Metal-binding</keyword>
<dbReference type="GO" id="GO:0000981">
    <property type="term" value="F:DNA-binding transcription factor activity, RNA polymerase II-specific"/>
    <property type="evidence" value="ECO:0007669"/>
    <property type="project" value="TreeGrafter"/>
</dbReference>
<gene>
    <name evidence="6" type="ORF">PsYK624_011600</name>
</gene>
<dbReference type="Proteomes" id="UP000703269">
    <property type="component" value="Unassembled WGS sequence"/>
</dbReference>
<dbReference type="PANTHER" id="PTHR10237">
    <property type="entry name" value="DEFORMED EPIDERMAL AUTOREGULATORY FACTOR 1 HOMOLOG SUPPRESSIN"/>
    <property type="match status" value="1"/>
</dbReference>